<keyword evidence="4" id="KW-0597">Phosphoprotein</keyword>
<feature type="domain" description="Histidine kinase" evidence="12">
    <location>
        <begin position="166"/>
        <end position="381"/>
    </location>
</feature>
<dbReference type="InterPro" id="IPR003594">
    <property type="entry name" value="HATPase_dom"/>
</dbReference>
<dbReference type="PROSITE" id="PS50885">
    <property type="entry name" value="HAMP"/>
    <property type="match status" value="1"/>
</dbReference>
<dbReference type="InterPro" id="IPR050398">
    <property type="entry name" value="HssS/ArlS-like"/>
</dbReference>
<accession>A0ABT2RQI4</accession>
<evidence type="ECO:0000256" key="8">
    <source>
        <dbReference type="ARBA" id="ARBA00022989"/>
    </source>
</evidence>
<dbReference type="PANTHER" id="PTHR45528:SF8">
    <property type="entry name" value="HISTIDINE KINASE"/>
    <property type="match status" value="1"/>
</dbReference>
<evidence type="ECO:0000256" key="4">
    <source>
        <dbReference type="ARBA" id="ARBA00022553"/>
    </source>
</evidence>
<dbReference type="Pfam" id="PF00512">
    <property type="entry name" value="HisKA"/>
    <property type="match status" value="1"/>
</dbReference>
<feature type="transmembrane region" description="Helical" evidence="11">
    <location>
        <begin position="71"/>
        <end position="93"/>
    </location>
</feature>
<dbReference type="PROSITE" id="PS50109">
    <property type="entry name" value="HIS_KIN"/>
    <property type="match status" value="1"/>
</dbReference>
<evidence type="ECO:0000256" key="7">
    <source>
        <dbReference type="ARBA" id="ARBA00022777"/>
    </source>
</evidence>
<comment type="catalytic activity">
    <reaction evidence="1">
        <text>ATP + protein L-histidine = ADP + protein N-phospho-L-histidine.</text>
        <dbReference type="EC" id="2.7.13.3"/>
    </reaction>
</comment>
<evidence type="ECO:0000256" key="1">
    <source>
        <dbReference type="ARBA" id="ARBA00000085"/>
    </source>
</evidence>
<evidence type="ECO:0000256" key="3">
    <source>
        <dbReference type="ARBA" id="ARBA00012438"/>
    </source>
</evidence>
<dbReference type="Gene3D" id="3.30.565.10">
    <property type="entry name" value="Histidine kinase-like ATPase, C-terminal domain"/>
    <property type="match status" value="1"/>
</dbReference>
<evidence type="ECO:0000256" key="2">
    <source>
        <dbReference type="ARBA" id="ARBA00004141"/>
    </source>
</evidence>
<dbReference type="InterPro" id="IPR004358">
    <property type="entry name" value="Sig_transdc_His_kin-like_C"/>
</dbReference>
<dbReference type="SMART" id="SM00388">
    <property type="entry name" value="HisKA"/>
    <property type="match status" value="1"/>
</dbReference>
<dbReference type="InterPro" id="IPR003660">
    <property type="entry name" value="HAMP_dom"/>
</dbReference>
<sequence length="381" mass="43006">MEKGTVKKRIFLSNAFMVVVTLLIFLMINLFVIKFYAESIEAEFRTSVEGVTDEERLDDLLEDWIVHRNEFILLFGADGILCIIVLLIVSQLFTKNLTDHIMEPLDTLAEGAKRIKKNDLSQDIAYTGDLEFENVCAAFNDMQASILAEQEKNRRYEKARTDMIAGISHDLRTPLAAMKGTIKGLIDGVASTPEQQKKFLQAAYRRTGDMDMLLNQLLYLSRMETGNMGISMQNIDIGAFLGNYVKGKREVINSLQEEIIADTKGITAKVSIDSEQFQRILDNLVENSRKYGETTPLKMKIILEKTPKGLSVCFRDNGVGVPEEKLPHIFEEFYRGDESRNKKEGNGLGLYIVKYLMEAMGGSVRAENADGLAVYLELREV</sequence>
<keyword evidence="7 14" id="KW-0418">Kinase</keyword>
<organism evidence="14 15">
    <name type="scientific">Dorea acetigenes</name>
    <dbReference type="NCBI Taxonomy" id="2981787"/>
    <lineage>
        <taxon>Bacteria</taxon>
        <taxon>Bacillati</taxon>
        <taxon>Bacillota</taxon>
        <taxon>Clostridia</taxon>
        <taxon>Lachnospirales</taxon>
        <taxon>Lachnospiraceae</taxon>
        <taxon>Dorea</taxon>
    </lineage>
</organism>
<dbReference type="InterPro" id="IPR036097">
    <property type="entry name" value="HisK_dim/P_sf"/>
</dbReference>
<keyword evidence="8 11" id="KW-1133">Transmembrane helix</keyword>
<proteinExistence type="predicted"/>
<comment type="caution">
    <text evidence="14">The sequence shown here is derived from an EMBL/GenBank/DDBJ whole genome shotgun (WGS) entry which is preliminary data.</text>
</comment>
<feature type="domain" description="HAMP" evidence="13">
    <location>
        <begin position="99"/>
        <end position="151"/>
    </location>
</feature>
<name>A0ABT2RQI4_9FIRM</name>
<reference evidence="14 15" key="1">
    <citation type="journal article" date="2021" name="ISME Commun">
        <title>Automated analysis of genomic sequences facilitates high-throughput and comprehensive description of bacteria.</title>
        <authorList>
            <person name="Hitch T.C.A."/>
        </authorList>
    </citation>
    <scope>NUCLEOTIDE SEQUENCE [LARGE SCALE GENOMIC DNA]</scope>
    <source>
        <strain evidence="14 15">Sanger_03</strain>
    </source>
</reference>
<dbReference type="SMART" id="SM00304">
    <property type="entry name" value="HAMP"/>
    <property type="match status" value="1"/>
</dbReference>
<feature type="transmembrane region" description="Helical" evidence="11">
    <location>
        <begin position="12"/>
        <end position="37"/>
    </location>
</feature>
<dbReference type="Gene3D" id="6.10.340.10">
    <property type="match status" value="1"/>
</dbReference>
<dbReference type="PANTHER" id="PTHR45528">
    <property type="entry name" value="SENSOR HISTIDINE KINASE CPXA"/>
    <property type="match status" value="1"/>
</dbReference>
<evidence type="ECO:0000313" key="14">
    <source>
        <dbReference type="EMBL" id="MCU6687601.1"/>
    </source>
</evidence>
<dbReference type="InterPro" id="IPR005467">
    <property type="entry name" value="His_kinase_dom"/>
</dbReference>
<keyword evidence="9" id="KW-0902">Two-component regulatory system</keyword>
<dbReference type="EMBL" id="JAOQJU010000023">
    <property type="protein sequence ID" value="MCU6687601.1"/>
    <property type="molecule type" value="Genomic_DNA"/>
</dbReference>
<dbReference type="Pfam" id="PF00672">
    <property type="entry name" value="HAMP"/>
    <property type="match status" value="1"/>
</dbReference>
<dbReference type="CDD" id="cd00082">
    <property type="entry name" value="HisKA"/>
    <property type="match status" value="1"/>
</dbReference>
<dbReference type="CDD" id="cd00075">
    <property type="entry name" value="HATPase"/>
    <property type="match status" value="1"/>
</dbReference>
<dbReference type="SUPFAM" id="SSF55874">
    <property type="entry name" value="ATPase domain of HSP90 chaperone/DNA topoisomerase II/histidine kinase"/>
    <property type="match status" value="1"/>
</dbReference>
<keyword evidence="5" id="KW-0808">Transferase</keyword>
<evidence type="ECO:0000256" key="9">
    <source>
        <dbReference type="ARBA" id="ARBA00023012"/>
    </source>
</evidence>
<dbReference type="Proteomes" id="UP001652431">
    <property type="component" value="Unassembled WGS sequence"/>
</dbReference>
<comment type="subcellular location">
    <subcellularLocation>
        <location evidence="2">Membrane</location>
        <topology evidence="2">Multi-pass membrane protein</topology>
    </subcellularLocation>
</comment>
<evidence type="ECO:0000256" key="6">
    <source>
        <dbReference type="ARBA" id="ARBA00022692"/>
    </source>
</evidence>
<keyword evidence="15" id="KW-1185">Reference proteome</keyword>
<dbReference type="CDD" id="cd06225">
    <property type="entry name" value="HAMP"/>
    <property type="match status" value="1"/>
</dbReference>
<evidence type="ECO:0000256" key="10">
    <source>
        <dbReference type="ARBA" id="ARBA00023136"/>
    </source>
</evidence>
<evidence type="ECO:0000259" key="13">
    <source>
        <dbReference type="PROSITE" id="PS50885"/>
    </source>
</evidence>
<dbReference type="InterPro" id="IPR036890">
    <property type="entry name" value="HATPase_C_sf"/>
</dbReference>
<dbReference type="RefSeq" id="WP_158371359.1">
    <property type="nucleotide sequence ID" value="NZ_JAOQJU010000023.1"/>
</dbReference>
<dbReference type="SMART" id="SM00387">
    <property type="entry name" value="HATPase_c"/>
    <property type="match status" value="1"/>
</dbReference>
<dbReference type="EC" id="2.7.13.3" evidence="3"/>
<dbReference type="PRINTS" id="PR00344">
    <property type="entry name" value="BCTRLSENSOR"/>
</dbReference>
<evidence type="ECO:0000313" key="15">
    <source>
        <dbReference type="Proteomes" id="UP001652431"/>
    </source>
</evidence>
<evidence type="ECO:0000259" key="12">
    <source>
        <dbReference type="PROSITE" id="PS50109"/>
    </source>
</evidence>
<evidence type="ECO:0000256" key="11">
    <source>
        <dbReference type="SAM" id="Phobius"/>
    </source>
</evidence>
<dbReference type="SUPFAM" id="SSF158472">
    <property type="entry name" value="HAMP domain-like"/>
    <property type="match status" value="1"/>
</dbReference>
<evidence type="ECO:0000256" key="5">
    <source>
        <dbReference type="ARBA" id="ARBA00022679"/>
    </source>
</evidence>
<keyword evidence="10 11" id="KW-0472">Membrane</keyword>
<keyword evidence="6 11" id="KW-0812">Transmembrane</keyword>
<dbReference type="InterPro" id="IPR003661">
    <property type="entry name" value="HisK_dim/P_dom"/>
</dbReference>
<protein>
    <recommendedName>
        <fullName evidence="3">histidine kinase</fullName>
        <ecNumber evidence="3">2.7.13.3</ecNumber>
    </recommendedName>
</protein>
<dbReference type="Pfam" id="PF02518">
    <property type="entry name" value="HATPase_c"/>
    <property type="match status" value="1"/>
</dbReference>
<gene>
    <name evidence="14" type="ORF">OCV99_13850</name>
</gene>
<dbReference type="SUPFAM" id="SSF47384">
    <property type="entry name" value="Homodimeric domain of signal transducing histidine kinase"/>
    <property type="match status" value="1"/>
</dbReference>
<dbReference type="GO" id="GO:0016301">
    <property type="term" value="F:kinase activity"/>
    <property type="evidence" value="ECO:0007669"/>
    <property type="project" value="UniProtKB-KW"/>
</dbReference>
<dbReference type="Gene3D" id="1.10.287.130">
    <property type="match status" value="1"/>
</dbReference>